<feature type="non-terminal residue" evidence="1">
    <location>
        <position position="1"/>
    </location>
</feature>
<reference evidence="1" key="1">
    <citation type="submission" date="2020-01" db="EMBL/GenBank/DDBJ databases">
        <title>Insect and environment-associated Actinomycetes.</title>
        <authorList>
            <person name="Currrie C."/>
            <person name="Chevrette M."/>
            <person name="Carlson C."/>
            <person name="Stubbendieck R."/>
            <person name="Wendt-Pienkowski E."/>
        </authorList>
    </citation>
    <scope>NUCLEOTIDE SEQUENCE</scope>
    <source>
        <strain evidence="1">SID7499</strain>
    </source>
</reference>
<name>A0A6G3WHV5_9ACTN</name>
<protein>
    <submittedName>
        <fullName evidence="1">RNHCP domain protein</fullName>
    </submittedName>
</protein>
<organism evidence="1">
    <name type="scientific">Streptomyces sp. SID7499</name>
    <dbReference type="NCBI Taxonomy" id="2706086"/>
    <lineage>
        <taxon>Bacteria</taxon>
        <taxon>Bacillati</taxon>
        <taxon>Actinomycetota</taxon>
        <taxon>Actinomycetes</taxon>
        <taxon>Kitasatosporales</taxon>
        <taxon>Streptomycetaceae</taxon>
        <taxon>Streptomyces</taxon>
    </lineage>
</organism>
<dbReference type="AlphaFoldDB" id="A0A6G3WHV5"/>
<dbReference type="EMBL" id="JAAGMN010000054">
    <property type="protein sequence ID" value="NEE05042.1"/>
    <property type="molecule type" value="Genomic_DNA"/>
</dbReference>
<accession>A0A6G3WHV5</accession>
<proteinExistence type="predicted"/>
<comment type="caution">
    <text evidence="1">The sequence shown here is derived from an EMBL/GenBank/DDBJ whole genome shotgun (WGS) entry which is preliminary data.</text>
</comment>
<sequence>GDDNPLALVRLALKPLRDPGIARRMRLAP</sequence>
<evidence type="ECO:0000313" key="1">
    <source>
        <dbReference type="EMBL" id="NEE05042.1"/>
    </source>
</evidence>
<gene>
    <name evidence="1" type="ORF">G3M58_01170</name>
</gene>